<keyword evidence="3" id="KW-1185">Reference proteome</keyword>
<dbReference type="GO" id="GO:0016747">
    <property type="term" value="F:acyltransferase activity, transferring groups other than amino-acyl groups"/>
    <property type="evidence" value="ECO:0007669"/>
    <property type="project" value="InterPro"/>
</dbReference>
<dbReference type="InterPro" id="IPR000182">
    <property type="entry name" value="GNAT_dom"/>
</dbReference>
<sequence length="163" mass="17589">MPDQLVKLYELPDQGTLASDLRAGGIEIRRALAPEKHQILTWVREHFNQRWADECDVAIARLPVTCYIAVEKEKLIGFACYDATCKAFFGPTGVDESCRGKGVGKALLFACLEAMRAEGYAYAIIGAAGPVDFYARTVGAVEIPGSSPGIYRGILPLPPSPSA</sequence>
<dbReference type="EMBL" id="JACJVP010000071">
    <property type="protein sequence ID" value="MBB6675324.1"/>
    <property type="molecule type" value="Genomic_DNA"/>
</dbReference>
<dbReference type="AlphaFoldDB" id="A0A7X0VK19"/>
<feature type="domain" description="N-acetyltransferase" evidence="1">
    <location>
        <begin position="26"/>
        <end position="158"/>
    </location>
</feature>
<dbReference type="CDD" id="cd04301">
    <property type="entry name" value="NAT_SF"/>
    <property type="match status" value="1"/>
</dbReference>
<dbReference type="SUPFAM" id="SSF55729">
    <property type="entry name" value="Acyl-CoA N-acyltransferases (Nat)"/>
    <property type="match status" value="1"/>
</dbReference>
<dbReference type="PROSITE" id="PS51186">
    <property type="entry name" value="GNAT"/>
    <property type="match status" value="1"/>
</dbReference>
<dbReference type="RefSeq" id="WP_185673178.1">
    <property type="nucleotide sequence ID" value="NZ_JACJVP010000071.1"/>
</dbReference>
<dbReference type="Gene3D" id="3.40.630.30">
    <property type="match status" value="1"/>
</dbReference>
<gene>
    <name evidence="2" type="ORF">H7C19_32165</name>
</gene>
<reference evidence="2 3" key="1">
    <citation type="submission" date="2020-08" db="EMBL/GenBank/DDBJ databases">
        <title>Cohnella phylogeny.</title>
        <authorList>
            <person name="Dunlap C."/>
        </authorList>
    </citation>
    <scope>NUCLEOTIDE SEQUENCE [LARGE SCALE GENOMIC DNA]</scope>
    <source>
        <strain evidence="2 3">DSM 28246</strain>
    </source>
</reference>
<evidence type="ECO:0000313" key="2">
    <source>
        <dbReference type="EMBL" id="MBB6675324.1"/>
    </source>
</evidence>
<organism evidence="2 3">
    <name type="scientific">Cohnella nanjingensis</name>
    <dbReference type="NCBI Taxonomy" id="1387779"/>
    <lineage>
        <taxon>Bacteria</taxon>
        <taxon>Bacillati</taxon>
        <taxon>Bacillota</taxon>
        <taxon>Bacilli</taxon>
        <taxon>Bacillales</taxon>
        <taxon>Paenibacillaceae</taxon>
        <taxon>Cohnella</taxon>
    </lineage>
</organism>
<protein>
    <submittedName>
        <fullName evidence="2">GNAT family N-acetyltransferase</fullName>
    </submittedName>
</protein>
<comment type="caution">
    <text evidence="2">The sequence shown here is derived from an EMBL/GenBank/DDBJ whole genome shotgun (WGS) entry which is preliminary data.</text>
</comment>
<keyword evidence="2" id="KW-0808">Transferase</keyword>
<proteinExistence type="predicted"/>
<name>A0A7X0VK19_9BACL</name>
<accession>A0A7X0VK19</accession>
<dbReference type="Proteomes" id="UP000547209">
    <property type="component" value="Unassembled WGS sequence"/>
</dbReference>
<evidence type="ECO:0000313" key="3">
    <source>
        <dbReference type="Proteomes" id="UP000547209"/>
    </source>
</evidence>
<evidence type="ECO:0000259" key="1">
    <source>
        <dbReference type="PROSITE" id="PS51186"/>
    </source>
</evidence>
<dbReference type="InterPro" id="IPR016181">
    <property type="entry name" value="Acyl_CoA_acyltransferase"/>
</dbReference>
<dbReference type="Pfam" id="PF00583">
    <property type="entry name" value="Acetyltransf_1"/>
    <property type="match status" value="1"/>
</dbReference>